<comment type="similarity">
    <text evidence="1">Belongs to the ROK (NagC/XylR) family.</text>
</comment>
<evidence type="ECO:0000256" key="1">
    <source>
        <dbReference type="ARBA" id="ARBA00006479"/>
    </source>
</evidence>
<evidence type="ECO:0000313" key="3">
    <source>
        <dbReference type="Proteomes" id="UP000000723"/>
    </source>
</evidence>
<dbReference type="InterPro" id="IPR049874">
    <property type="entry name" value="ROK_cs"/>
</dbReference>
<organism evidence="2 3">
    <name type="scientific">Azobacteroides pseudotrichonymphae genomovar. CFP2</name>
    <dbReference type="NCBI Taxonomy" id="511995"/>
    <lineage>
        <taxon>Bacteria</taxon>
        <taxon>Pseudomonadati</taxon>
        <taxon>Bacteroidota</taxon>
        <taxon>Bacteroidia</taxon>
        <taxon>Bacteroidales</taxon>
        <taxon>Candidatus Azobacteroides</taxon>
    </lineage>
</organism>
<dbReference type="AlphaFoldDB" id="B6YQW6"/>
<keyword evidence="3" id="KW-1185">Reference proteome</keyword>
<name>B6YQW6_AZOPC</name>
<dbReference type="InterPro" id="IPR043129">
    <property type="entry name" value="ATPase_NBD"/>
</dbReference>
<dbReference type="KEGG" id="aps:CFPG_325"/>
<protein>
    <submittedName>
        <fullName evidence="2">Glucokinase</fullName>
    </submittedName>
</protein>
<dbReference type="PANTHER" id="PTHR18964:SF149">
    <property type="entry name" value="BIFUNCTIONAL UDP-N-ACETYLGLUCOSAMINE 2-EPIMERASE_N-ACETYLMANNOSAMINE KINASE"/>
    <property type="match status" value="1"/>
</dbReference>
<reference evidence="3" key="1">
    <citation type="journal article" date="2008" name="Science">
        <title>Genome of an endosymbiont coupling N2 fixation to cellulolysis within RT protist cells in termite gut.</title>
        <authorList>
            <person name="Hongoh Y."/>
            <person name="Sharma V.K."/>
            <person name="Prakash T."/>
            <person name="Noda S."/>
            <person name="Toh H."/>
            <person name="Taylor T.D."/>
            <person name="Kudo T."/>
            <person name="Sakaki Y."/>
            <person name="Toyoda A."/>
            <person name="Hattori M."/>
            <person name="Ohkuma M."/>
        </authorList>
    </citation>
    <scope>NUCLEOTIDE SEQUENCE [LARGE SCALE GENOMIC DNA]</scope>
</reference>
<dbReference type="SUPFAM" id="SSF53067">
    <property type="entry name" value="Actin-like ATPase domain"/>
    <property type="match status" value="1"/>
</dbReference>
<dbReference type="InterPro" id="IPR000600">
    <property type="entry name" value="ROK"/>
</dbReference>
<dbReference type="Pfam" id="PF00480">
    <property type="entry name" value="ROK"/>
    <property type="match status" value="1"/>
</dbReference>
<gene>
    <name evidence="2" type="ordered locus">CFPG_325</name>
</gene>
<sequence>MSALYVVGVDMGATNTAFGIVDARGTILFQDNIPTGNYSTGEEYAKVLSTAIKGLVTKNNLNGEIKAIGIGAPNGNMHAGAIENAVNISWANGIVVPLAKMITEETDLPCRLTNDANAAAFGEMVYGVAKGMKDFIMITLGTGVGSGIVANGSLVIGHDGMAGELGHMIVVRRNGRPCGCGRNGCLEAYASATGVARTAREYLELNPGRYSLLREIVHRPLTSKDVFEAAEKRDELAIEVFNFTGKILGETFCDFITFSSPQAIILFGGLSHASDYLLDPLQKAIDDNVMKAFAGKTRILLSQLKGAEAAILGASALAWE</sequence>
<dbReference type="EMBL" id="AP010656">
    <property type="protein sequence ID" value="BAG83588.1"/>
    <property type="molecule type" value="Genomic_DNA"/>
</dbReference>
<accession>B6YQW6</accession>
<proteinExistence type="inferred from homology"/>
<dbReference type="STRING" id="511995.CFPG_325"/>
<dbReference type="PANTHER" id="PTHR18964">
    <property type="entry name" value="ROK (REPRESSOR, ORF, KINASE) FAMILY"/>
    <property type="match status" value="1"/>
</dbReference>
<dbReference type="Gene3D" id="3.30.420.40">
    <property type="match status" value="2"/>
</dbReference>
<dbReference type="OrthoDB" id="9810372at2"/>
<dbReference type="Proteomes" id="UP000000723">
    <property type="component" value="Chromosome"/>
</dbReference>
<dbReference type="HOGENOM" id="CLU_036604_0_1_10"/>
<dbReference type="eggNOG" id="COG1940">
    <property type="taxonomic scope" value="Bacteria"/>
</dbReference>
<dbReference type="PROSITE" id="PS01125">
    <property type="entry name" value="ROK"/>
    <property type="match status" value="1"/>
</dbReference>
<dbReference type="RefSeq" id="WP_012573349.1">
    <property type="nucleotide sequence ID" value="NC_011565.1"/>
</dbReference>
<evidence type="ECO:0000313" key="2">
    <source>
        <dbReference type="EMBL" id="BAG83588.1"/>
    </source>
</evidence>